<reference evidence="2" key="2">
    <citation type="submission" date="2020-10" db="UniProtKB">
        <authorList>
            <consortium name="WormBaseParasite"/>
        </authorList>
    </citation>
    <scope>IDENTIFICATION</scope>
</reference>
<dbReference type="Proteomes" id="UP000492821">
    <property type="component" value="Unassembled WGS sequence"/>
</dbReference>
<accession>A0A7E4UWL7</accession>
<sequence>MAPDFEETATIEVTDRALSGNETLADTLPRVSGVTKQLLSTVNQTQYVNKKYTIVYCNRNTVLDIGTQRNTVVNVSLNKVVVIALL</sequence>
<proteinExistence type="predicted"/>
<reference evidence="1" key="1">
    <citation type="journal article" date="2013" name="Genetics">
        <title>The draft genome and transcriptome of Panagrellus redivivus are shaped by the harsh demands of a free-living lifestyle.</title>
        <authorList>
            <person name="Srinivasan J."/>
            <person name="Dillman A.R."/>
            <person name="Macchietto M.G."/>
            <person name="Heikkinen L."/>
            <person name="Lakso M."/>
            <person name="Fracchia K.M."/>
            <person name="Antoshechkin I."/>
            <person name="Mortazavi A."/>
            <person name="Wong G."/>
            <person name="Sternberg P.W."/>
        </authorList>
    </citation>
    <scope>NUCLEOTIDE SEQUENCE [LARGE SCALE GENOMIC DNA]</scope>
    <source>
        <strain evidence="1">MT8872</strain>
    </source>
</reference>
<organism evidence="1 2">
    <name type="scientific">Panagrellus redivivus</name>
    <name type="common">Microworm</name>
    <dbReference type="NCBI Taxonomy" id="6233"/>
    <lineage>
        <taxon>Eukaryota</taxon>
        <taxon>Metazoa</taxon>
        <taxon>Ecdysozoa</taxon>
        <taxon>Nematoda</taxon>
        <taxon>Chromadorea</taxon>
        <taxon>Rhabditida</taxon>
        <taxon>Tylenchina</taxon>
        <taxon>Panagrolaimomorpha</taxon>
        <taxon>Panagrolaimoidea</taxon>
        <taxon>Panagrolaimidae</taxon>
        <taxon>Panagrellus</taxon>
    </lineage>
</organism>
<dbReference type="AlphaFoldDB" id="A0A7E4UWL7"/>
<dbReference type="WBParaSite" id="Pan_g1372.t1">
    <property type="protein sequence ID" value="Pan_g1372.t1"/>
    <property type="gene ID" value="Pan_g1372"/>
</dbReference>
<evidence type="ECO:0000313" key="2">
    <source>
        <dbReference type="WBParaSite" id="Pan_g1372.t1"/>
    </source>
</evidence>
<evidence type="ECO:0000313" key="1">
    <source>
        <dbReference type="Proteomes" id="UP000492821"/>
    </source>
</evidence>
<keyword evidence="1" id="KW-1185">Reference proteome</keyword>
<name>A0A7E4UWL7_PANRE</name>
<protein>
    <submittedName>
        <fullName evidence="2">Ubiquitin-like domain-containing protein</fullName>
    </submittedName>
</protein>